<dbReference type="GO" id="GO:0051119">
    <property type="term" value="F:sugar transmembrane transporter activity"/>
    <property type="evidence" value="ECO:0007669"/>
    <property type="project" value="InterPro"/>
</dbReference>
<reference evidence="11" key="1">
    <citation type="journal article" date="2014" name="Science">
        <title>The coffee genome provides insight into the convergent evolution of caffeine biosynthesis.</title>
        <authorList>
            <person name="Denoeud F."/>
            <person name="Carretero-Paulet L."/>
            <person name="Dereeper A."/>
            <person name="Droc G."/>
            <person name="Guyot R."/>
            <person name="Pietrella M."/>
            <person name="Zheng C."/>
            <person name="Alberti A."/>
            <person name="Anthony F."/>
            <person name="Aprea G."/>
            <person name="Aury J.M."/>
            <person name="Bento P."/>
            <person name="Bernard M."/>
            <person name="Bocs S."/>
            <person name="Campa C."/>
            <person name="Cenci A."/>
            <person name="Combes M.C."/>
            <person name="Crouzillat D."/>
            <person name="Da Silva C."/>
            <person name="Daddiego L."/>
            <person name="De Bellis F."/>
            <person name="Dussert S."/>
            <person name="Garsmeur O."/>
            <person name="Gayraud T."/>
            <person name="Guignon V."/>
            <person name="Jahn K."/>
            <person name="Jamilloux V."/>
            <person name="Joet T."/>
            <person name="Labadie K."/>
            <person name="Lan T."/>
            <person name="Leclercq J."/>
            <person name="Lepelley M."/>
            <person name="Leroy T."/>
            <person name="Li L.T."/>
            <person name="Librado P."/>
            <person name="Lopez L."/>
            <person name="Munoz A."/>
            <person name="Noel B."/>
            <person name="Pallavicini A."/>
            <person name="Perrotta G."/>
            <person name="Poncet V."/>
            <person name="Pot D."/>
            <person name="Priyono X."/>
            <person name="Rigoreau M."/>
            <person name="Rouard M."/>
            <person name="Rozas J."/>
            <person name="Tranchant-Dubreuil C."/>
            <person name="VanBuren R."/>
            <person name="Zhang Q."/>
            <person name="Andrade A.C."/>
            <person name="Argout X."/>
            <person name="Bertrand B."/>
            <person name="de Kochko A."/>
            <person name="Graziosi G."/>
            <person name="Henry R.J."/>
            <person name="Jayarama X."/>
            <person name="Ming R."/>
            <person name="Nagai C."/>
            <person name="Rounsley S."/>
            <person name="Sankoff D."/>
            <person name="Giuliano G."/>
            <person name="Albert V.A."/>
            <person name="Wincker P."/>
            <person name="Lashermes P."/>
        </authorList>
    </citation>
    <scope>NUCLEOTIDE SEQUENCE [LARGE SCALE GENOMIC DNA]</scope>
    <source>
        <strain evidence="11">cv. DH200-94</strain>
    </source>
</reference>
<evidence type="ECO:0000256" key="9">
    <source>
        <dbReference type="SAM" id="Phobius"/>
    </source>
</evidence>
<evidence type="ECO:0000256" key="3">
    <source>
        <dbReference type="ARBA" id="ARBA00022448"/>
    </source>
</evidence>
<keyword evidence="6" id="KW-0677">Repeat</keyword>
<keyword evidence="11" id="KW-1185">Reference proteome</keyword>
<gene>
    <name evidence="10" type="ORF">GSCOC_T00042524001</name>
</gene>
<evidence type="ECO:0000313" key="11">
    <source>
        <dbReference type="Proteomes" id="UP000295252"/>
    </source>
</evidence>
<keyword evidence="8 9" id="KW-0472">Membrane</keyword>
<evidence type="ECO:0000256" key="8">
    <source>
        <dbReference type="ARBA" id="ARBA00023136"/>
    </source>
</evidence>
<organism evidence="10 11">
    <name type="scientific">Coffea canephora</name>
    <name type="common">Robusta coffee</name>
    <dbReference type="NCBI Taxonomy" id="49390"/>
    <lineage>
        <taxon>Eukaryota</taxon>
        <taxon>Viridiplantae</taxon>
        <taxon>Streptophyta</taxon>
        <taxon>Embryophyta</taxon>
        <taxon>Tracheophyta</taxon>
        <taxon>Spermatophyta</taxon>
        <taxon>Magnoliopsida</taxon>
        <taxon>eudicotyledons</taxon>
        <taxon>Gunneridae</taxon>
        <taxon>Pentapetalae</taxon>
        <taxon>asterids</taxon>
        <taxon>lamiids</taxon>
        <taxon>Gentianales</taxon>
        <taxon>Rubiaceae</taxon>
        <taxon>Ixoroideae</taxon>
        <taxon>Gardenieae complex</taxon>
        <taxon>Bertiereae - Coffeeae clade</taxon>
        <taxon>Coffeeae</taxon>
        <taxon>Coffea</taxon>
    </lineage>
</organism>
<evidence type="ECO:0000256" key="5">
    <source>
        <dbReference type="ARBA" id="ARBA00022692"/>
    </source>
</evidence>
<comment type="similarity">
    <text evidence="2">Belongs to the SWEET sugar transporter family.</text>
</comment>
<feature type="transmembrane region" description="Helical" evidence="9">
    <location>
        <begin position="136"/>
        <end position="159"/>
    </location>
</feature>
<dbReference type="PANTHER" id="PTHR10791:SF159">
    <property type="entry name" value="BIDIRECTIONAL SUGAR TRANSPORTER SWEET5"/>
    <property type="match status" value="1"/>
</dbReference>
<evidence type="ECO:0000313" key="10">
    <source>
        <dbReference type="EMBL" id="CDP14999.1"/>
    </source>
</evidence>
<keyword evidence="5 9" id="KW-0812">Transmembrane</keyword>
<proteinExistence type="inferred from homology"/>
<evidence type="ECO:0000256" key="4">
    <source>
        <dbReference type="ARBA" id="ARBA00022597"/>
    </source>
</evidence>
<dbReference type="PANTHER" id="PTHR10791">
    <property type="entry name" value="RAG1-ACTIVATING PROTEIN 1"/>
    <property type="match status" value="1"/>
</dbReference>
<dbReference type="Gramene" id="CDP14999">
    <property type="protein sequence ID" value="CDP14999"/>
    <property type="gene ID" value="GSCOC_T00042524001"/>
</dbReference>
<dbReference type="EMBL" id="HG739178">
    <property type="protein sequence ID" value="CDP14999.1"/>
    <property type="molecule type" value="Genomic_DNA"/>
</dbReference>
<comment type="subcellular location">
    <subcellularLocation>
        <location evidence="1">Endomembrane system</location>
        <topology evidence="1">Multi-pass membrane protein</topology>
    </subcellularLocation>
</comment>
<dbReference type="InParanoid" id="A0A068V3B3"/>
<evidence type="ECO:0000256" key="6">
    <source>
        <dbReference type="ARBA" id="ARBA00022737"/>
    </source>
</evidence>
<dbReference type="GO" id="GO:0016020">
    <property type="term" value="C:membrane"/>
    <property type="evidence" value="ECO:0007669"/>
    <property type="project" value="InterPro"/>
</dbReference>
<accession>A0A068V3B3</accession>
<dbReference type="AlphaFoldDB" id="A0A068V3B3"/>
<dbReference type="PhylomeDB" id="A0A068V3B3"/>
<dbReference type="InterPro" id="IPR004316">
    <property type="entry name" value="SWEET_rpt"/>
</dbReference>
<evidence type="ECO:0000256" key="2">
    <source>
        <dbReference type="ARBA" id="ARBA00007809"/>
    </source>
</evidence>
<evidence type="ECO:0000256" key="7">
    <source>
        <dbReference type="ARBA" id="ARBA00022989"/>
    </source>
</evidence>
<keyword evidence="7 9" id="KW-1133">Transmembrane helix</keyword>
<sequence length="197" mass="22676">MCFVCCICSPTFVKICKGKSVAEFKPDPYVMTLLKCAMWVFYGLPFVKSHSILVSTINGIGFVTEAMYVTLFFVHSDWRKRVRMIYNLHVHYFYLHDFSIKRALIVDVGLTLLNGLFIYLFFWVQSNVIKTESVKYLPFYLSLANLLNIGTVWVCYASLKFDYNVVASNAAIFFSFLEIDCLNSGLFSQIYLLTSSL</sequence>
<dbReference type="Pfam" id="PF03083">
    <property type="entry name" value="MtN3_slv"/>
    <property type="match status" value="2"/>
</dbReference>
<evidence type="ECO:0008006" key="12">
    <source>
        <dbReference type="Google" id="ProtNLM"/>
    </source>
</evidence>
<dbReference type="STRING" id="49390.A0A068V3B3"/>
<keyword evidence="4" id="KW-0762">Sugar transport</keyword>
<keyword evidence="3" id="KW-0813">Transport</keyword>
<dbReference type="Gene3D" id="1.20.1280.290">
    <property type="match status" value="1"/>
</dbReference>
<feature type="transmembrane region" description="Helical" evidence="9">
    <location>
        <begin position="103"/>
        <end position="124"/>
    </location>
</feature>
<dbReference type="InterPro" id="IPR047664">
    <property type="entry name" value="SWEET"/>
</dbReference>
<dbReference type="GO" id="GO:0012505">
    <property type="term" value="C:endomembrane system"/>
    <property type="evidence" value="ECO:0007669"/>
    <property type="project" value="UniProtKB-SubCell"/>
</dbReference>
<dbReference type="Proteomes" id="UP000295252">
    <property type="component" value="Chromosome VI"/>
</dbReference>
<dbReference type="OMA" id="PNIRTKM"/>
<dbReference type="OrthoDB" id="409725at2759"/>
<name>A0A068V3B3_COFCA</name>
<feature type="transmembrane region" description="Helical" evidence="9">
    <location>
        <begin position="171"/>
        <end position="193"/>
    </location>
</feature>
<feature type="transmembrane region" description="Helical" evidence="9">
    <location>
        <begin position="52"/>
        <end position="74"/>
    </location>
</feature>
<evidence type="ECO:0000256" key="1">
    <source>
        <dbReference type="ARBA" id="ARBA00004127"/>
    </source>
</evidence>
<protein>
    <recommendedName>
        <fullName evidence="12">Bidirectional sugar transporter SWEET</fullName>
    </recommendedName>
</protein>